<dbReference type="PANTHER" id="PTHR33993:SF2">
    <property type="entry name" value="VOC DOMAIN-CONTAINING PROTEIN"/>
    <property type="match status" value="1"/>
</dbReference>
<evidence type="ECO:0000313" key="2">
    <source>
        <dbReference type="EMBL" id="MEQ6289972.1"/>
    </source>
</evidence>
<keyword evidence="3" id="KW-1185">Reference proteome</keyword>
<feature type="domain" description="VOC" evidence="1">
    <location>
        <begin position="4"/>
        <end position="121"/>
    </location>
</feature>
<sequence>MNNPVGWFEIHVQDMARAVSFYQAVLQLPLEQLEFPGMQMWTFPMQPDGKGASGALVQRDGQPSGGNSVLVYFSCSDCAEQAGRIEAAGGKLLQPKMAIGEYGFIALGLDPDGNCFGLHSMP</sequence>
<dbReference type="SUPFAM" id="SSF54593">
    <property type="entry name" value="Glyoxalase/Bleomycin resistance protein/Dihydroxybiphenyl dioxygenase"/>
    <property type="match status" value="1"/>
</dbReference>
<dbReference type="Proteomes" id="UP001433638">
    <property type="component" value="Unassembled WGS sequence"/>
</dbReference>
<dbReference type="Gene3D" id="3.10.180.10">
    <property type="entry name" value="2,3-Dihydroxybiphenyl 1,2-Dioxygenase, domain 1"/>
    <property type="match status" value="1"/>
</dbReference>
<name>A0ABV1M160_9NEIS</name>
<evidence type="ECO:0000259" key="1">
    <source>
        <dbReference type="PROSITE" id="PS51819"/>
    </source>
</evidence>
<organism evidence="2 3">
    <name type="scientific">Vogesella oryzagri</name>
    <dbReference type="NCBI Taxonomy" id="3160864"/>
    <lineage>
        <taxon>Bacteria</taxon>
        <taxon>Pseudomonadati</taxon>
        <taxon>Pseudomonadota</taxon>
        <taxon>Betaproteobacteria</taxon>
        <taxon>Neisseriales</taxon>
        <taxon>Chromobacteriaceae</taxon>
        <taxon>Vogesella</taxon>
    </lineage>
</organism>
<dbReference type="InterPro" id="IPR052164">
    <property type="entry name" value="Anthracycline_SecMetBiosynth"/>
</dbReference>
<dbReference type="Pfam" id="PF00903">
    <property type="entry name" value="Glyoxalase"/>
    <property type="match status" value="1"/>
</dbReference>
<dbReference type="InterPro" id="IPR037523">
    <property type="entry name" value="VOC_core"/>
</dbReference>
<dbReference type="InterPro" id="IPR029068">
    <property type="entry name" value="Glyas_Bleomycin-R_OHBP_Dase"/>
</dbReference>
<dbReference type="InterPro" id="IPR004360">
    <property type="entry name" value="Glyas_Fos-R_dOase_dom"/>
</dbReference>
<dbReference type="EMBL" id="JBEFLD010000002">
    <property type="protein sequence ID" value="MEQ6289972.1"/>
    <property type="molecule type" value="Genomic_DNA"/>
</dbReference>
<dbReference type="RefSeq" id="WP_349584856.1">
    <property type="nucleotide sequence ID" value="NZ_JBEFLD010000002.1"/>
</dbReference>
<reference evidence="2" key="1">
    <citation type="submission" date="2024-06" db="EMBL/GenBank/DDBJ databases">
        <title>Genome sequence of Vogesella sp. MAHUQ-64.</title>
        <authorList>
            <person name="Huq M.A."/>
        </authorList>
    </citation>
    <scope>NUCLEOTIDE SEQUENCE</scope>
    <source>
        <strain evidence="2">MAHUQ-64</strain>
    </source>
</reference>
<accession>A0ABV1M160</accession>
<dbReference type="PANTHER" id="PTHR33993">
    <property type="entry name" value="GLYOXALASE-RELATED"/>
    <property type="match status" value="1"/>
</dbReference>
<dbReference type="CDD" id="cd07247">
    <property type="entry name" value="SgaA_N_like"/>
    <property type="match status" value="1"/>
</dbReference>
<protein>
    <submittedName>
        <fullName evidence="2">VOC family protein</fullName>
    </submittedName>
</protein>
<evidence type="ECO:0000313" key="3">
    <source>
        <dbReference type="Proteomes" id="UP001433638"/>
    </source>
</evidence>
<proteinExistence type="predicted"/>
<dbReference type="PROSITE" id="PS51819">
    <property type="entry name" value="VOC"/>
    <property type="match status" value="1"/>
</dbReference>
<comment type="caution">
    <text evidence="2">The sequence shown here is derived from an EMBL/GenBank/DDBJ whole genome shotgun (WGS) entry which is preliminary data.</text>
</comment>
<gene>
    <name evidence="2" type="ORF">ABNW52_05005</name>
</gene>